<gene>
    <name evidence="1" type="ORF">PmNV_046</name>
</gene>
<evidence type="ECO:0000313" key="2">
    <source>
        <dbReference type="Proteomes" id="UP000203413"/>
    </source>
</evidence>
<dbReference type="InterPro" id="IPR027417">
    <property type="entry name" value="P-loop_NTPase"/>
</dbReference>
<dbReference type="OrthoDB" id="9207at10239"/>
<keyword evidence="2" id="KW-1185">Reference proteome</keyword>
<proteinExistence type="predicted"/>
<reference evidence="1 2" key="1">
    <citation type="journal article" date="2014" name="BMC Genomics">
        <title>The genome and occlusion bodies of marine Penaeus monodon nudivirus (PmNV, also known as MBV and PemoNPV) suggest that it should be assigned to a new nudivirus genus that is distinct from the terrestrial nudiviruses.</title>
        <authorList>
            <person name="Yang Y.T."/>
            <person name="Lee D.Y."/>
            <person name="Wang Y."/>
            <person name="Hu J.M."/>
            <person name="Li W.H."/>
            <person name="Leu J.H."/>
            <person name="Chang G.D."/>
            <person name="Ke H.M."/>
            <person name="Kang S.T."/>
            <person name="Lin S.S."/>
            <person name="Kou G.H."/>
            <person name="Lo C.F."/>
        </authorList>
    </citation>
    <scope>NUCLEOTIDE SEQUENCE [LARGE SCALE GENOMIC DNA]</scope>
    <source>
        <strain evidence="1">Indonesia</strain>
    </source>
</reference>
<dbReference type="Proteomes" id="UP000203413">
    <property type="component" value="Segment"/>
</dbReference>
<name>A0A076FEP8_9VIRU</name>
<accession>A0A076FEP8</accession>
<dbReference type="GeneID" id="20098352"/>
<sequence length="338" mass="39406">MGGHSDYWKSMGFTSLQTIHSKCEKKESLTVEDIIEDIYFTNKSFFANTNLVKLPIVSIDGTCCTGKTTICNKFKSVKTNQYFNNVGMNTNPLGALGYFYTSSSILKDFAEANKKESVLISDRTPFNNYQWSMLWQMIALHKHCKTLNIEKKTDFNAYTIINNINGVSVYSDTLLNMWRAILSNISTVVLDDFMKTTKIIYIVDSNEQAVKERMRIRNTGSDFERSYWNTYISIQNFAYAYFAEKYPKQVCFIDLNAYNRLPLEDILEAVISVIKKKCSNIASNPDLLKFEECKLSISCINYNKRYREHERKRPYNMDRFYSKIKIDYKASLDKHIYE</sequence>
<dbReference type="SUPFAM" id="SSF52540">
    <property type="entry name" value="P-loop containing nucleoside triphosphate hydrolases"/>
    <property type="match status" value="1"/>
</dbReference>
<dbReference type="KEGG" id="vg:20098352"/>
<organism evidence="1 2">
    <name type="scientific">Penaeus monodon nudivirus</name>
    <dbReference type="NCBI Taxonomy" id="1529056"/>
    <lineage>
        <taxon>Viruses</taxon>
        <taxon>Viruses incertae sedis</taxon>
        <taxon>Naldaviricetes</taxon>
        <taxon>Lefavirales</taxon>
        <taxon>Nudiviridae</taxon>
        <taxon>Gammanudivirus</taxon>
        <taxon>Gammanudivirus pemonodonis</taxon>
    </lineage>
</organism>
<dbReference type="Gene3D" id="3.40.50.300">
    <property type="entry name" value="P-loop containing nucleotide triphosphate hydrolases"/>
    <property type="match status" value="1"/>
</dbReference>
<dbReference type="EMBL" id="KJ184318">
    <property type="protein sequence ID" value="AII15834.1"/>
    <property type="molecule type" value="Genomic_DNA"/>
</dbReference>
<protein>
    <submittedName>
        <fullName evidence="1">p-loop NTPase</fullName>
    </submittedName>
</protein>
<dbReference type="RefSeq" id="YP_009051884.1">
    <property type="nucleotide sequence ID" value="NC_024692.1"/>
</dbReference>
<evidence type="ECO:0000313" key="1">
    <source>
        <dbReference type="EMBL" id="AII15834.1"/>
    </source>
</evidence>